<dbReference type="InterPro" id="IPR011006">
    <property type="entry name" value="CheY-like_superfamily"/>
</dbReference>
<dbReference type="EMBL" id="AEXL02000120">
    <property type="protein sequence ID" value="EIJ65488.1"/>
    <property type="molecule type" value="Genomic_DNA"/>
</dbReference>
<keyword evidence="4" id="KW-1185">Reference proteome</keyword>
<dbReference type="AlphaFoldDB" id="I3D195"/>
<dbReference type="RefSeq" id="WP_008300486.1">
    <property type="nucleotide sequence ID" value="NZ_AEXL02000120.1"/>
</dbReference>
<name>I3D195_9ARCH</name>
<dbReference type="InterPro" id="IPR041213">
    <property type="entry name" value="NitrOD1"/>
</dbReference>
<evidence type="ECO:0000259" key="2">
    <source>
        <dbReference type="PROSITE" id="PS50110"/>
    </source>
</evidence>
<dbReference type="PATRIC" id="fig|859350.6.peg.1494"/>
<dbReference type="SUPFAM" id="SSF52172">
    <property type="entry name" value="CheY-like"/>
    <property type="match status" value="1"/>
</dbReference>
<keyword evidence="1" id="KW-0597">Phosphoprotein</keyword>
<sequence length="203" mass="23285">MVNCIVIDDDPDIVSIFCELLSLHQVDVLSTGIDGKDAVELYEKFNPDIVFTDLDMPKYDGYYAVENIKDRNSFAKIIVITGDINARFSGLFRALHIPVITKPFDMNGIKQAIGDSFLAEKNEPMSFEIQYRFKEDPNLYSCIVTYEQYRNFKKLPIIYECNIAQIEQESSELEQIEVQNALNLAIKNDISHIRNLSEIITDD</sequence>
<dbReference type="GO" id="GO:0000160">
    <property type="term" value="P:phosphorelay signal transduction system"/>
    <property type="evidence" value="ECO:0007669"/>
    <property type="project" value="InterPro"/>
</dbReference>
<dbReference type="SMART" id="SM00448">
    <property type="entry name" value="REC"/>
    <property type="match status" value="1"/>
</dbReference>
<comment type="caution">
    <text evidence="3">The sequence shown here is derived from an EMBL/GenBank/DDBJ whole genome shotgun (WGS) entry which is preliminary data.</text>
</comment>
<dbReference type="InterPro" id="IPR050595">
    <property type="entry name" value="Bact_response_regulator"/>
</dbReference>
<dbReference type="OrthoDB" id="2830at2157"/>
<protein>
    <submittedName>
        <fullName evidence="3">Response regulator receiver domain protein</fullName>
    </submittedName>
</protein>
<feature type="domain" description="Response regulatory" evidence="2">
    <location>
        <begin position="3"/>
        <end position="117"/>
    </location>
</feature>
<dbReference type="Proteomes" id="UP000003423">
    <property type="component" value="Unassembled WGS sequence"/>
</dbReference>
<evidence type="ECO:0000256" key="1">
    <source>
        <dbReference type="ARBA" id="ARBA00022553"/>
    </source>
</evidence>
<evidence type="ECO:0000313" key="4">
    <source>
        <dbReference type="Proteomes" id="UP000003423"/>
    </source>
</evidence>
<accession>I3D195</accession>
<proteinExistence type="predicted"/>
<dbReference type="PANTHER" id="PTHR44591:SF3">
    <property type="entry name" value="RESPONSE REGULATORY DOMAIN-CONTAINING PROTEIN"/>
    <property type="match status" value="1"/>
</dbReference>
<dbReference type="PANTHER" id="PTHR44591">
    <property type="entry name" value="STRESS RESPONSE REGULATOR PROTEIN 1"/>
    <property type="match status" value="1"/>
</dbReference>
<dbReference type="InterPro" id="IPR001789">
    <property type="entry name" value="Sig_transdc_resp-reg_receiver"/>
</dbReference>
<organism evidence="3 4">
    <name type="scientific">Candidatus Nitrosopumilus salarius BD31</name>
    <dbReference type="NCBI Taxonomy" id="859350"/>
    <lineage>
        <taxon>Archaea</taxon>
        <taxon>Nitrososphaerota</taxon>
        <taxon>Nitrososphaeria</taxon>
        <taxon>Nitrosopumilales</taxon>
        <taxon>Nitrosopumilaceae</taxon>
        <taxon>Nitrosopumilus</taxon>
    </lineage>
</organism>
<evidence type="ECO:0000313" key="3">
    <source>
        <dbReference type="EMBL" id="EIJ65488.1"/>
    </source>
</evidence>
<reference evidence="3 4" key="1">
    <citation type="journal article" date="2012" name="J. Bacteriol.">
        <title>Genome sequence of "Candidatus Nitrosopumilus salaria" BD31, an ammonia-oxidizing archaeon from the San Francisco Bay estuary.</title>
        <authorList>
            <person name="Mosier A.C."/>
            <person name="Allen E.E."/>
            <person name="Kim M."/>
            <person name="Ferriera S."/>
            <person name="Francis C.A."/>
        </authorList>
    </citation>
    <scope>NUCLEOTIDE SEQUENCE [LARGE SCALE GENOMIC DNA]</scope>
    <source>
        <strain evidence="3 4">BD31</strain>
    </source>
</reference>
<dbReference type="Pfam" id="PF00072">
    <property type="entry name" value="Response_reg"/>
    <property type="match status" value="1"/>
</dbReference>
<dbReference type="Pfam" id="PF18549">
    <property type="entry name" value="NitrOD1"/>
    <property type="match status" value="1"/>
</dbReference>
<dbReference type="Gene3D" id="3.40.50.2300">
    <property type="match status" value="1"/>
</dbReference>
<dbReference type="PROSITE" id="PS50110">
    <property type="entry name" value="RESPONSE_REGULATORY"/>
    <property type="match status" value="1"/>
</dbReference>
<dbReference type="CDD" id="cd00156">
    <property type="entry name" value="REC"/>
    <property type="match status" value="1"/>
</dbReference>
<gene>
    <name evidence="3" type="ORF">BD31_I0730</name>
</gene>